<evidence type="ECO:0000313" key="2">
    <source>
        <dbReference type="EMBL" id="AVM00768.1"/>
    </source>
</evidence>
<keyword evidence="1" id="KW-0472">Membrane</keyword>
<keyword evidence="1" id="KW-1133">Transmembrane helix</keyword>
<gene>
    <name evidence="2" type="ORF">C6V83_11330</name>
</gene>
<feature type="transmembrane region" description="Helical" evidence="1">
    <location>
        <begin position="202"/>
        <end position="222"/>
    </location>
</feature>
<organism evidence="2 3">
    <name type="scientific">Gordonia iterans</name>
    <dbReference type="NCBI Taxonomy" id="1004901"/>
    <lineage>
        <taxon>Bacteria</taxon>
        <taxon>Bacillati</taxon>
        <taxon>Actinomycetota</taxon>
        <taxon>Actinomycetes</taxon>
        <taxon>Mycobacteriales</taxon>
        <taxon>Gordoniaceae</taxon>
        <taxon>Gordonia</taxon>
    </lineage>
</organism>
<dbReference type="EMBL" id="CP027433">
    <property type="protein sequence ID" value="AVM00768.1"/>
    <property type="molecule type" value="Genomic_DNA"/>
</dbReference>
<feature type="transmembrane region" description="Helical" evidence="1">
    <location>
        <begin position="150"/>
        <end position="170"/>
    </location>
</feature>
<accession>A0A2S0KGE6</accession>
<feature type="transmembrane region" description="Helical" evidence="1">
    <location>
        <begin position="116"/>
        <end position="138"/>
    </location>
</feature>
<feature type="transmembrane region" description="Helical" evidence="1">
    <location>
        <begin position="83"/>
        <end position="104"/>
    </location>
</feature>
<feature type="transmembrane region" description="Helical" evidence="1">
    <location>
        <begin position="177"/>
        <end position="196"/>
    </location>
</feature>
<evidence type="ECO:0000313" key="3">
    <source>
        <dbReference type="Proteomes" id="UP000239814"/>
    </source>
</evidence>
<dbReference type="AlphaFoldDB" id="A0A2S0KGE6"/>
<keyword evidence="3" id="KW-1185">Reference proteome</keyword>
<protein>
    <recommendedName>
        <fullName evidence="4">Threonine/serine exporter-like N-terminal domain-containing protein</fullName>
    </recommendedName>
</protein>
<feature type="transmembrane region" description="Helical" evidence="1">
    <location>
        <begin position="50"/>
        <end position="71"/>
    </location>
</feature>
<evidence type="ECO:0000256" key="1">
    <source>
        <dbReference type="SAM" id="Phobius"/>
    </source>
</evidence>
<feature type="transmembrane region" description="Helical" evidence="1">
    <location>
        <begin position="229"/>
        <end position="251"/>
    </location>
</feature>
<sequence>MGHHCGDVVAGFRIALQVGIGWLPALVAAAAQVVVTLFAALLGRFGVHRLFACAGQAVLAAALIGAAHWAGLIRGIDAAASLGVPWLLAIPLPVLIAMVVDVVYEHPAGAMARCFVVLLGGGGVALGAYAVLSVLAALDPPEHRDIVLPSLPIWLGLIAAVVGAVANAMANGGGPDLLAPAALIGLFTAGVNQALLHAAHVPASWATFGASVVLCYACAFWSRRSPYPVSVLALMGITGAIIPGLTVYVGVAETVFGQSGTGAFSQAVLTGTGIGVGVAAGVLLATRRLRGRRRHRIGRGRARLLFADR</sequence>
<dbReference type="Proteomes" id="UP000239814">
    <property type="component" value="Chromosome"/>
</dbReference>
<dbReference type="KEGG" id="git:C6V83_11330"/>
<dbReference type="RefSeq" id="WP_105942481.1">
    <property type="nucleotide sequence ID" value="NZ_CP027433.1"/>
</dbReference>
<evidence type="ECO:0008006" key="4">
    <source>
        <dbReference type="Google" id="ProtNLM"/>
    </source>
</evidence>
<proteinExistence type="predicted"/>
<keyword evidence="1" id="KW-0812">Transmembrane</keyword>
<dbReference type="OrthoDB" id="5143397at2"/>
<feature type="transmembrane region" description="Helical" evidence="1">
    <location>
        <begin position="263"/>
        <end position="286"/>
    </location>
</feature>
<reference evidence="2 3" key="1">
    <citation type="submission" date="2018-03" db="EMBL/GenBank/DDBJ databases">
        <title>Characteristics and genome of n-alkane degrading marine bacteria Gordonia iterans isolated from crude oil contaminated in Tae-an, South Korea.</title>
        <authorList>
            <person name="Lee S.-S."/>
            <person name="Kim H."/>
        </authorList>
    </citation>
    <scope>NUCLEOTIDE SEQUENCE [LARGE SCALE GENOMIC DNA]</scope>
    <source>
        <strain evidence="2 3">Co17</strain>
    </source>
</reference>
<name>A0A2S0KGE6_9ACTN</name>
<feature type="transmembrane region" description="Helical" evidence="1">
    <location>
        <begin position="20"/>
        <end position="43"/>
    </location>
</feature>